<dbReference type="SUPFAM" id="SSF55681">
    <property type="entry name" value="Class II aaRS and biotin synthetases"/>
    <property type="match status" value="1"/>
</dbReference>
<dbReference type="PANTHER" id="PTHR10993">
    <property type="entry name" value="OCTANOYLTRANSFERASE"/>
    <property type="match status" value="1"/>
</dbReference>
<feature type="domain" description="BPL/LPL catalytic" evidence="1">
    <location>
        <begin position="10"/>
        <end position="204"/>
    </location>
</feature>
<evidence type="ECO:0000313" key="2">
    <source>
        <dbReference type="EMBL" id="OGG73510.1"/>
    </source>
</evidence>
<dbReference type="Gene3D" id="3.30.930.10">
    <property type="entry name" value="Bira Bifunctional Protein, Domain 2"/>
    <property type="match status" value="1"/>
</dbReference>
<evidence type="ECO:0000259" key="1">
    <source>
        <dbReference type="PROSITE" id="PS51733"/>
    </source>
</evidence>
<dbReference type="InterPro" id="IPR004143">
    <property type="entry name" value="BPL_LPL_catalytic"/>
</dbReference>
<dbReference type="STRING" id="1798507.A3A34_01025"/>
<accession>A0A1F6EIM8</accession>
<name>A0A1F6EIM8_9BACT</name>
<dbReference type="InterPro" id="IPR045864">
    <property type="entry name" value="aa-tRNA-synth_II/BPL/LPL"/>
</dbReference>
<dbReference type="PANTHER" id="PTHR10993:SF7">
    <property type="entry name" value="LIPOYLTRANSFERASE 2, MITOCHONDRIAL-RELATED"/>
    <property type="match status" value="1"/>
</dbReference>
<reference evidence="2 3" key="1">
    <citation type="journal article" date="2016" name="Nat. Commun.">
        <title>Thousands of microbial genomes shed light on interconnected biogeochemical processes in an aquifer system.</title>
        <authorList>
            <person name="Anantharaman K."/>
            <person name="Brown C.T."/>
            <person name="Hug L.A."/>
            <person name="Sharon I."/>
            <person name="Castelle C.J."/>
            <person name="Probst A.J."/>
            <person name="Thomas B.C."/>
            <person name="Singh A."/>
            <person name="Wilkins M.J."/>
            <person name="Karaoz U."/>
            <person name="Brodie E.L."/>
            <person name="Williams K.H."/>
            <person name="Hubbard S.S."/>
            <person name="Banfield J.F."/>
        </authorList>
    </citation>
    <scope>NUCLEOTIDE SEQUENCE [LARGE SCALE GENOMIC DNA]</scope>
</reference>
<protein>
    <recommendedName>
        <fullName evidence="1">BPL/LPL catalytic domain-containing protein</fullName>
    </recommendedName>
</protein>
<gene>
    <name evidence="2" type="ORF">A3A34_01025</name>
</gene>
<dbReference type="GO" id="GO:0009249">
    <property type="term" value="P:protein lipoylation"/>
    <property type="evidence" value="ECO:0007669"/>
    <property type="project" value="TreeGrafter"/>
</dbReference>
<dbReference type="PROSITE" id="PS51733">
    <property type="entry name" value="BPL_LPL_CATALYTIC"/>
    <property type="match status" value="1"/>
</dbReference>
<sequence>MEAETDRLVAAGEERILLFEPFPAFRYSHIDDLGSLRVSSADFARYCKKNGINIVHTHDGGGLLYHGLGQLVMYTSLRMPQNFHPHNLRNVLQDTMIRFLEGCAIAARANYTVYGSQGVWVEDDGELRKIGFLGARFSLKINGEKIISRGCVVNLSTDLAPFELINPCNLPNTHVSSVERLTGSAPKIDTQLAHAFSKIFVDVLGEHLGRDLDIEYVKYA</sequence>
<dbReference type="AlphaFoldDB" id="A0A1F6EIM8"/>
<dbReference type="Pfam" id="PF21948">
    <property type="entry name" value="LplA-B_cat"/>
    <property type="match status" value="1"/>
</dbReference>
<evidence type="ECO:0000313" key="3">
    <source>
        <dbReference type="Proteomes" id="UP000178587"/>
    </source>
</evidence>
<dbReference type="EMBL" id="MFLU01000017">
    <property type="protein sequence ID" value="OGG73510.1"/>
    <property type="molecule type" value="Genomic_DNA"/>
</dbReference>
<dbReference type="Proteomes" id="UP000178587">
    <property type="component" value="Unassembled WGS sequence"/>
</dbReference>
<comment type="caution">
    <text evidence="2">The sequence shown here is derived from an EMBL/GenBank/DDBJ whole genome shotgun (WGS) entry which is preliminary data.</text>
</comment>
<proteinExistence type="predicted"/>
<organism evidence="2 3">
    <name type="scientific">Candidatus Kaiserbacteria bacterium RIFCSPLOWO2_01_FULL_50_24</name>
    <dbReference type="NCBI Taxonomy" id="1798507"/>
    <lineage>
        <taxon>Bacteria</taxon>
        <taxon>Candidatus Kaiseribacteriota</taxon>
    </lineage>
</organism>